<organism evidence="3 4">
    <name type="scientific">Oryza sativa subsp. japonica</name>
    <name type="common">Rice</name>
    <dbReference type="NCBI Taxonomy" id="39947"/>
    <lineage>
        <taxon>Eukaryota</taxon>
        <taxon>Viridiplantae</taxon>
        <taxon>Streptophyta</taxon>
        <taxon>Embryophyta</taxon>
        <taxon>Tracheophyta</taxon>
        <taxon>Spermatophyta</taxon>
        <taxon>Magnoliopsida</taxon>
        <taxon>Liliopsida</taxon>
        <taxon>Poales</taxon>
        <taxon>Poaceae</taxon>
        <taxon>BOP clade</taxon>
        <taxon>Oryzoideae</taxon>
        <taxon>Oryzeae</taxon>
        <taxon>Oryzinae</taxon>
        <taxon>Oryza</taxon>
        <taxon>Oryza sativa</taxon>
    </lineage>
</organism>
<dbReference type="PANTHER" id="PTHR33018">
    <property type="entry name" value="OS10G0338966 PROTEIN-RELATED"/>
    <property type="match status" value="1"/>
</dbReference>
<dbReference type="PANTHER" id="PTHR33018:SF19">
    <property type="entry name" value="OS12G0558775 PROTEIN"/>
    <property type="match status" value="1"/>
</dbReference>
<feature type="region of interest" description="Disordered" evidence="1">
    <location>
        <begin position="1"/>
        <end position="23"/>
    </location>
</feature>
<dbReference type="EMBL" id="AC139171">
    <property type="protein sequence ID" value="AAV85757.1"/>
    <property type="molecule type" value="Genomic_DNA"/>
</dbReference>
<proteinExistence type="predicted"/>
<evidence type="ECO:0000259" key="2">
    <source>
        <dbReference type="Pfam" id="PF26133"/>
    </source>
</evidence>
<name>Q2R6X6_ORYSJ</name>
<evidence type="ECO:0000313" key="4">
    <source>
        <dbReference type="Proteomes" id="UP000000763"/>
    </source>
</evidence>
<reference evidence="4" key="1">
    <citation type="journal article" date="2005" name="Nature">
        <title>The map-based sequence of the rice genome.</title>
        <authorList>
            <consortium name="International rice genome sequencing project (IRGSP)"/>
            <person name="Matsumoto T."/>
            <person name="Wu J."/>
            <person name="Kanamori H."/>
            <person name="Katayose Y."/>
            <person name="Fujisawa M."/>
            <person name="Namiki N."/>
            <person name="Mizuno H."/>
            <person name="Yamamoto K."/>
            <person name="Antonio B.A."/>
            <person name="Baba T."/>
            <person name="Sakata K."/>
            <person name="Nagamura Y."/>
            <person name="Aoki H."/>
            <person name="Arikawa K."/>
            <person name="Arita K."/>
            <person name="Bito T."/>
            <person name="Chiden Y."/>
            <person name="Fujitsuka N."/>
            <person name="Fukunaka R."/>
            <person name="Hamada M."/>
            <person name="Harada C."/>
            <person name="Hayashi A."/>
            <person name="Hijishita S."/>
            <person name="Honda M."/>
            <person name="Hosokawa S."/>
            <person name="Ichikawa Y."/>
            <person name="Idonuma A."/>
            <person name="Iijima M."/>
            <person name="Ikeda M."/>
            <person name="Ikeno M."/>
            <person name="Ito K."/>
            <person name="Ito S."/>
            <person name="Ito T."/>
            <person name="Ito Y."/>
            <person name="Ito Y."/>
            <person name="Iwabuchi A."/>
            <person name="Kamiya K."/>
            <person name="Karasawa W."/>
            <person name="Kurita K."/>
            <person name="Katagiri S."/>
            <person name="Kikuta A."/>
            <person name="Kobayashi H."/>
            <person name="Kobayashi N."/>
            <person name="Machita K."/>
            <person name="Maehara T."/>
            <person name="Masukawa M."/>
            <person name="Mizubayashi T."/>
            <person name="Mukai Y."/>
            <person name="Nagasaki H."/>
            <person name="Nagata Y."/>
            <person name="Naito S."/>
            <person name="Nakashima M."/>
            <person name="Nakama Y."/>
            <person name="Nakamichi Y."/>
            <person name="Nakamura M."/>
            <person name="Meguro A."/>
            <person name="Negishi M."/>
            <person name="Ohta I."/>
            <person name="Ohta T."/>
            <person name="Okamoto M."/>
            <person name="Ono N."/>
            <person name="Saji S."/>
            <person name="Sakaguchi M."/>
            <person name="Sakai K."/>
            <person name="Shibata M."/>
            <person name="Shimokawa T."/>
            <person name="Song J."/>
            <person name="Takazaki Y."/>
            <person name="Terasawa K."/>
            <person name="Tsugane M."/>
            <person name="Tsuji K."/>
            <person name="Ueda S."/>
            <person name="Waki K."/>
            <person name="Yamagata H."/>
            <person name="Yamamoto M."/>
            <person name="Yamamoto S."/>
            <person name="Yamane H."/>
            <person name="Yoshiki S."/>
            <person name="Yoshihara R."/>
            <person name="Yukawa K."/>
            <person name="Zhong H."/>
            <person name="Yano M."/>
            <person name="Yuan Q."/>
            <person name="Ouyang S."/>
            <person name="Liu J."/>
            <person name="Jones K.M."/>
            <person name="Gansberger K."/>
            <person name="Moffat K."/>
            <person name="Hill J."/>
            <person name="Bera J."/>
            <person name="Fadrosh D."/>
            <person name="Jin S."/>
            <person name="Johri S."/>
            <person name="Kim M."/>
            <person name="Overton L."/>
            <person name="Reardon M."/>
            <person name="Tsitrin T."/>
            <person name="Vuong H."/>
            <person name="Weaver B."/>
            <person name="Ciecko A."/>
            <person name="Tallon L."/>
            <person name="Jackson J."/>
            <person name="Pai G."/>
            <person name="Aken S.V."/>
            <person name="Utterback T."/>
            <person name="Reidmuller S."/>
            <person name="Feldblyum T."/>
            <person name="Hsiao J."/>
            <person name="Zismann V."/>
            <person name="Iobst S."/>
            <person name="de Vazeille A.R."/>
            <person name="Buell C.R."/>
            <person name="Ying K."/>
            <person name="Li Y."/>
            <person name="Lu T."/>
            <person name="Huang Y."/>
            <person name="Zhao Q."/>
            <person name="Feng Q."/>
            <person name="Zhang L."/>
            <person name="Zhu J."/>
            <person name="Weng Q."/>
            <person name="Mu J."/>
            <person name="Lu Y."/>
            <person name="Fan D."/>
            <person name="Liu Y."/>
            <person name="Guan J."/>
            <person name="Zhang Y."/>
            <person name="Yu S."/>
            <person name="Liu X."/>
            <person name="Zhang Y."/>
            <person name="Hong G."/>
            <person name="Han B."/>
            <person name="Choisne N."/>
            <person name="Demange N."/>
            <person name="Orjeda G."/>
            <person name="Samain S."/>
            <person name="Cattolico L."/>
            <person name="Pelletier E."/>
            <person name="Couloux A."/>
            <person name="Segurens B."/>
            <person name="Wincker P."/>
            <person name="D'Hont A."/>
            <person name="Scarpelli C."/>
            <person name="Weissenbach J."/>
            <person name="Salanoubat M."/>
            <person name="Quetier F."/>
            <person name="Yu Y."/>
            <person name="Kim H.R."/>
            <person name="Rambo T."/>
            <person name="Currie J."/>
            <person name="Collura K."/>
            <person name="Luo M."/>
            <person name="Yang T."/>
            <person name="Ammiraju J.S.S."/>
            <person name="Engler F."/>
            <person name="Soderlund C."/>
            <person name="Wing R.A."/>
            <person name="Palmer L.E."/>
            <person name="de la Bastide M."/>
            <person name="Spiegel L."/>
            <person name="Nascimento L."/>
            <person name="Zutavern T."/>
            <person name="O'Shaughnessy A."/>
            <person name="Dike S."/>
            <person name="Dedhia N."/>
            <person name="Preston R."/>
            <person name="Balija V."/>
            <person name="McCombie W.R."/>
            <person name="Chow T."/>
            <person name="Chen H."/>
            <person name="Chung M."/>
            <person name="Chen C."/>
            <person name="Shaw J."/>
            <person name="Wu H."/>
            <person name="Hsiao K."/>
            <person name="Chao Y."/>
            <person name="Chu M."/>
            <person name="Cheng C."/>
            <person name="Hour A."/>
            <person name="Lee P."/>
            <person name="Lin S."/>
            <person name="Lin Y."/>
            <person name="Liou J."/>
            <person name="Liu S."/>
            <person name="Hsing Y."/>
            <person name="Raghuvanshi S."/>
            <person name="Mohanty A."/>
            <person name="Bharti A.K."/>
            <person name="Gaur A."/>
            <person name="Gupta V."/>
            <person name="Kumar D."/>
            <person name="Ravi V."/>
            <person name="Vij S."/>
            <person name="Kapur A."/>
            <person name="Khurana P."/>
            <person name="Khurana P."/>
            <person name="Khurana J.P."/>
            <person name="Tyagi A.K."/>
            <person name="Gaikwad K."/>
            <person name="Singh A."/>
            <person name="Dalal V."/>
            <person name="Srivastava S."/>
            <person name="Dixit A."/>
            <person name="Pal A.K."/>
            <person name="Ghazi I.A."/>
            <person name="Yadav M."/>
            <person name="Pandit A."/>
            <person name="Bhargava A."/>
            <person name="Sureshbabu K."/>
            <person name="Batra K."/>
            <person name="Sharma T.R."/>
            <person name="Mohapatra T."/>
            <person name="Singh N.K."/>
            <person name="Messing J."/>
            <person name="Nelson A.B."/>
            <person name="Fuks G."/>
            <person name="Kavchok S."/>
            <person name="Keizer G."/>
            <person name="Linton E."/>
            <person name="Llaca V."/>
            <person name="Song R."/>
            <person name="Tanyolac B."/>
            <person name="Young S."/>
            <person name="Ho-Il K."/>
            <person name="Hahn J.H."/>
            <person name="Sangsakoo G."/>
            <person name="Vanavichit A."/>
            <person name="de Mattos Luiz.A.T."/>
            <person name="Zimmer P.D."/>
            <person name="Malone G."/>
            <person name="Dellagostin O."/>
            <person name="de Oliveira A.C."/>
            <person name="Bevan M."/>
            <person name="Bancroft I."/>
            <person name="Minx P."/>
            <person name="Cordum H."/>
            <person name="Wilson R."/>
            <person name="Cheng Z."/>
            <person name="Jin W."/>
            <person name="Jiang J."/>
            <person name="Leong S.A."/>
            <person name="Iwama H."/>
            <person name="Gojobori T."/>
            <person name="Itoh T."/>
            <person name="Niimura Y."/>
            <person name="Fujii Y."/>
            <person name="Habara T."/>
            <person name="Sakai H."/>
            <person name="Sato Y."/>
            <person name="Wilson G."/>
            <person name="Kumar K."/>
            <person name="McCouch S."/>
            <person name="Juretic N."/>
            <person name="Hoen D."/>
            <person name="Wright S."/>
            <person name="Bruskiewich R."/>
            <person name="Bureau T."/>
            <person name="Miyao A."/>
            <person name="Hirochika H."/>
            <person name="Nishikawa T."/>
            <person name="Kadowaki K."/>
            <person name="Sugiura M."/>
            <person name="Burr B."/>
            <person name="Sasaki T."/>
        </authorList>
    </citation>
    <scope>NUCLEOTIDE SEQUENCE [LARGE SCALE GENOMIC DNA]</scope>
    <source>
        <strain evidence="4">cv. Nipponbare</strain>
    </source>
</reference>
<sequence>MAKQDEEMEKAGKPIPMKNHNPRSRNWVRARTPAFTSEGDVVFKDQKLQEVAVKMKNIITQQQAWTFVPDRDWDELTYALGKPEHSGRVRGVSSKTSWKDGFKQDAHTYKKRDRYREEIDSQARAVARDECNIYWSQKMMHGAAVLEPELSYPFDDVTEDTPCKLLIPVGRAGKKILVATGRFIPGRRFHCQDIPDDYAKVEVRTVIEAYWMHALDFPTTE</sequence>
<accession>Q2R6X6</accession>
<dbReference type="Proteomes" id="UP000000763">
    <property type="component" value="Chromosome 11"/>
</dbReference>
<reference evidence="4" key="2">
    <citation type="journal article" date="2008" name="Nucleic Acids Res.">
        <title>The rice annotation project database (RAP-DB): 2008 update.</title>
        <authorList>
            <consortium name="The rice annotation project (RAP)"/>
        </authorList>
    </citation>
    <scope>GENOME REANNOTATION</scope>
    <source>
        <strain evidence="4">cv. Nipponbare</strain>
    </source>
</reference>
<protein>
    <recommendedName>
        <fullName evidence="2">DUF8039 domain-containing protein</fullName>
    </recommendedName>
</protein>
<dbReference type="Pfam" id="PF26133">
    <property type="entry name" value="DUF8039"/>
    <property type="match status" value="1"/>
</dbReference>
<evidence type="ECO:0000313" key="3">
    <source>
        <dbReference type="EMBL" id="AAV85757.1"/>
    </source>
</evidence>
<dbReference type="InterPro" id="IPR058352">
    <property type="entry name" value="DUF8039"/>
</dbReference>
<evidence type="ECO:0000256" key="1">
    <source>
        <dbReference type="SAM" id="MobiDB-lite"/>
    </source>
</evidence>
<feature type="domain" description="DUF8039" evidence="2">
    <location>
        <begin position="152"/>
        <end position="220"/>
    </location>
</feature>
<dbReference type="AlphaFoldDB" id="Q2R6X6"/>